<dbReference type="SUPFAM" id="SSF51182">
    <property type="entry name" value="RmlC-like cupins"/>
    <property type="match status" value="1"/>
</dbReference>
<evidence type="ECO:0000313" key="4">
    <source>
        <dbReference type="Proteomes" id="UP000004322"/>
    </source>
</evidence>
<organism evidence="3 4">
    <name type="scientific">Streptococcus criceti HS-6</name>
    <dbReference type="NCBI Taxonomy" id="873449"/>
    <lineage>
        <taxon>Bacteria</taxon>
        <taxon>Bacillati</taxon>
        <taxon>Bacillota</taxon>
        <taxon>Bacilli</taxon>
        <taxon>Lactobacillales</taxon>
        <taxon>Streptococcaceae</taxon>
        <taxon>Streptococcus</taxon>
    </lineage>
</organism>
<dbReference type="InterPro" id="IPR014710">
    <property type="entry name" value="RmlC-like_jellyroll"/>
</dbReference>
<accession>G5JNY5</accession>
<dbReference type="SUPFAM" id="SSF52467">
    <property type="entry name" value="DHS-like NAD/FAD-binding domain"/>
    <property type="match status" value="1"/>
</dbReference>
<dbReference type="STRING" id="873449.STRCR_1516"/>
<dbReference type="Gene3D" id="3.40.50.1220">
    <property type="entry name" value="TPP-binding domain"/>
    <property type="match status" value="1"/>
</dbReference>
<keyword evidence="1" id="KW-0808">Transferase</keyword>
<dbReference type="Proteomes" id="UP000004322">
    <property type="component" value="Unassembled WGS sequence"/>
</dbReference>
<dbReference type="GO" id="GO:0016740">
    <property type="term" value="F:transferase activity"/>
    <property type="evidence" value="ECO:0007669"/>
    <property type="project" value="UniProtKB-KW"/>
</dbReference>
<evidence type="ECO:0000259" key="2">
    <source>
        <dbReference type="Pfam" id="PF06172"/>
    </source>
</evidence>
<proteinExistence type="predicted"/>
<reference evidence="3" key="1">
    <citation type="submission" date="2011-07" db="EMBL/GenBank/DDBJ databases">
        <authorList>
            <person name="Stanhope M.J."/>
            <person name="Durkin A.S."/>
            <person name="Hostetler J."/>
            <person name="Kim M."/>
            <person name="Radune D."/>
            <person name="Singh I."/>
            <person name="Town C.D."/>
        </authorList>
    </citation>
    <scope>NUCLEOTIDE SEQUENCE [LARGE SCALE GENOMIC DNA]</scope>
    <source>
        <strain evidence="3">HS-6</strain>
    </source>
</reference>
<evidence type="ECO:0000256" key="1">
    <source>
        <dbReference type="ARBA" id="ARBA00022679"/>
    </source>
</evidence>
<evidence type="ECO:0000313" key="3">
    <source>
        <dbReference type="EMBL" id="EHI73602.1"/>
    </source>
</evidence>
<sequence>MTQTALELAKKWIKDSDALLITASNGFAISEGLNLFTDNPNMRKALKGTFDRYHFQNLLSAFAYPYDSPLERWSVLAPVINYFSYGYQDSAVMKQLKALIADKDYYIWTSNTDHHFVQAGLKNVFEIEGNWLEGICSNGHSQDLSIKIHELAKKTRAGSLQDRDLPVCQVCGESLELNLPGDHFQINQKKLTEIQDFISNYQGKSLLVIELGIGASNQLIKAPSMELVASHPNHRYITINKGEVYIAPSVTDQAIGIDGLLITALEELLTGKEAGSQFRAPKIDKKQQTQETQLFKQVYPSMTQTQGSRYGGVPRYVTLDAEHVSHFHSVQYGQSLLYAIGDTATVHCISPGGEYKHIRIGLDKSKGDVHGAYIEAGSLMAIEHDPDGLAGFSQISINSPFASKGIIQIPNKSDLIIAFPEYQELIDRLALDGNWS</sequence>
<dbReference type="Gene3D" id="3.30.1600.10">
    <property type="entry name" value="SIR2/SIRT2 'Small Domain"/>
    <property type="match status" value="1"/>
</dbReference>
<name>G5JNY5_STRCG</name>
<dbReference type="Gene3D" id="2.60.120.10">
    <property type="entry name" value="Jelly Rolls"/>
    <property type="match status" value="1"/>
</dbReference>
<dbReference type="eggNOG" id="COG0846">
    <property type="taxonomic scope" value="Bacteria"/>
</dbReference>
<dbReference type="InterPro" id="IPR011051">
    <property type="entry name" value="RmlC_Cupin_sf"/>
</dbReference>
<keyword evidence="4" id="KW-1185">Reference proteome</keyword>
<gene>
    <name evidence="3" type="ORF">STRCR_1516</name>
</gene>
<dbReference type="InterPro" id="IPR009327">
    <property type="entry name" value="Cupin_DUF985"/>
</dbReference>
<dbReference type="InterPro" id="IPR026591">
    <property type="entry name" value="Sirtuin_cat_small_dom_sf"/>
</dbReference>
<comment type="caution">
    <text evidence="3">The sequence shown here is derived from an EMBL/GenBank/DDBJ whole genome shotgun (WGS) entry which is preliminary data.</text>
</comment>
<dbReference type="RefSeq" id="WP_004225796.1">
    <property type="nucleotide sequence ID" value="NZ_AEUV02000002.1"/>
</dbReference>
<dbReference type="OrthoDB" id="394960at2"/>
<dbReference type="InterPro" id="IPR029035">
    <property type="entry name" value="DHS-like_NAD/FAD-binding_dom"/>
</dbReference>
<dbReference type="Pfam" id="PF06172">
    <property type="entry name" value="Cupin_5"/>
    <property type="match status" value="1"/>
</dbReference>
<dbReference type="AlphaFoldDB" id="G5JNY5"/>
<feature type="domain" description="DUF985" evidence="2">
    <location>
        <begin position="304"/>
        <end position="387"/>
    </location>
</feature>
<dbReference type="EMBL" id="AEUV02000002">
    <property type="protein sequence ID" value="EHI73602.1"/>
    <property type="molecule type" value="Genomic_DNA"/>
</dbReference>
<protein>
    <recommendedName>
        <fullName evidence="2">DUF985 domain-containing protein</fullName>
    </recommendedName>
</protein>